<proteinExistence type="predicted"/>
<protein>
    <submittedName>
        <fullName evidence="1">YheC/YheD family protein</fullName>
    </submittedName>
</protein>
<gene>
    <name evidence="1" type="ORF">JJB07_18005</name>
</gene>
<dbReference type="Gene3D" id="3.30.470.20">
    <property type="entry name" value="ATP-grasp fold, B domain"/>
    <property type="match status" value="1"/>
</dbReference>
<evidence type="ECO:0000313" key="1">
    <source>
        <dbReference type="EMBL" id="MBL0388500.1"/>
    </source>
</evidence>
<dbReference type="InterPro" id="IPR026838">
    <property type="entry name" value="YheC/D"/>
</dbReference>
<organism evidence="1 2">
    <name type="scientific">Tumebacillus amylolyticus</name>
    <dbReference type="NCBI Taxonomy" id="2801339"/>
    <lineage>
        <taxon>Bacteria</taxon>
        <taxon>Bacillati</taxon>
        <taxon>Bacillota</taxon>
        <taxon>Bacilli</taxon>
        <taxon>Bacillales</taxon>
        <taxon>Alicyclobacillaceae</taxon>
        <taxon>Tumebacillus</taxon>
    </lineage>
</organism>
<dbReference type="EMBL" id="JAEQNB010000006">
    <property type="protein sequence ID" value="MBL0388500.1"/>
    <property type="molecule type" value="Genomic_DNA"/>
</dbReference>
<comment type="caution">
    <text evidence="1">The sequence shown here is derived from an EMBL/GenBank/DDBJ whole genome shotgun (WGS) entry which is preliminary data.</text>
</comment>
<reference evidence="1 2" key="1">
    <citation type="submission" date="2021-01" db="EMBL/GenBank/DDBJ databases">
        <title>Tumebacillus sp. strain ITR2 16S ribosomal RNA gene Genome sequencing and assembly.</title>
        <authorList>
            <person name="Kang M."/>
        </authorList>
    </citation>
    <scope>NUCLEOTIDE SEQUENCE [LARGE SCALE GENOMIC DNA]</scope>
    <source>
        <strain evidence="1 2">ITR2</strain>
    </source>
</reference>
<sequence>MANPTRIRIDTVSSLQGGVLLLPKLAMKSLQLANGSMCRVAYGGRETRVQVRELPAKAEQGRAQLAEDVRRELLMPDSARVDLLQSTGGLRFGYVLGIIAQLKTESETLVGQQVPVFKHLLNAAEEEGMTGYVFSPLDIEWEQDFVTGYAWDSSHRVWRRRRMPMPDVVYDQIVSRVFQKRDDVAEQRERLLKMVRPRGFNPDFFDKSQVHTWLSGAPRTKNLVPDAITFKTSTQASQFLYRHSDVYMKPIHGSLGIGILRLKRRPEGQVQYQMKKKGGALVQGTAGSISEFLKKFAPRLRKGPYLIQETLRLKTWQGRPFDIRLLLQKDGTGKWNRTKTFCRIAQDGDITSNLSTGGDALAVKAVLKDILPGDKAVNRVMRELSQIAEDVPAVLEATVEGTLGELGLDLGLDENGKIWVIEINSKPWKKPNIEDGEWRELSLLAFARPVQFAKYLCQTTRDR</sequence>
<evidence type="ECO:0000313" key="2">
    <source>
        <dbReference type="Proteomes" id="UP000602284"/>
    </source>
</evidence>
<dbReference type="RefSeq" id="WP_201637456.1">
    <property type="nucleotide sequence ID" value="NZ_JAEQNB010000006.1"/>
</dbReference>
<accession>A0ABS1JE70</accession>
<name>A0ABS1JE70_9BACL</name>
<keyword evidence="2" id="KW-1185">Reference proteome</keyword>
<dbReference type="SUPFAM" id="SSF56059">
    <property type="entry name" value="Glutathione synthetase ATP-binding domain-like"/>
    <property type="match status" value="1"/>
</dbReference>
<dbReference type="Pfam" id="PF14398">
    <property type="entry name" value="ATPgrasp_YheCD"/>
    <property type="match status" value="1"/>
</dbReference>
<dbReference type="Proteomes" id="UP000602284">
    <property type="component" value="Unassembled WGS sequence"/>
</dbReference>